<dbReference type="InterPro" id="IPR050131">
    <property type="entry name" value="Peptidase_S8_subtilisin-like"/>
</dbReference>
<feature type="active site" description="Charge relay system" evidence="5">
    <location>
        <position position="61"/>
    </location>
</feature>
<dbReference type="GO" id="GO:0008233">
    <property type="term" value="F:peptidase activity"/>
    <property type="evidence" value="ECO:0007669"/>
    <property type="project" value="UniProtKB-KW"/>
</dbReference>
<dbReference type="Gene3D" id="3.40.50.200">
    <property type="entry name" value="Peptidase S8/S53 domain"/>
    <property type="match status" value="1"/>
</dbReference>
<comment type="caution">
    <text evidence="10">The sequence shown here is derived from an EMBL/GenBank/DDBJ whole genome shotgun (WGS) entry which is preliminary data.</text>
</comment>
<keyword evidence="7" id="KW-1133">Transmembrane helix</keyword>
<dbReference type="PROSITE" id="PS51892">
    <property type="entry name" value="SUBTILASE"/>
    <property type="match status" value="1"/>
</dbReference>
<dbReference type="Proteomes" id="UP001501442">
    <property type="component" value="Unassembled WGS sequence"/>
</dbReference>
<organism evidence="10 11">
    <name type="scientific">Actinoallomurus vinaceus</name>
    <dbReference type="NCBI Taxonomy" id="1080074"/>
    <lineage>
        <taxon>Bacteria</taxon>
        <taxon>Bacillati</taxon>
        <taxon>Actinomycetota</taxon>
        <taxon>Actinomycetes</taxon>
        <taxon>Streptosporangiales</taxon>
        <taxon>Thermomonosporaceae</taxon>
        <taxon>Actinoallomurus</taxon>
    </lineage>
</organism>
<keyword evidence="7" id="KW-0812">Transmembrane</keyword>
<name>A0ABP8UQ54_9ACTN</name>
<feature type="active site" description="Charge relay system" evidence="5">
    <location>
        <position position="99"/>
    </location>
</feature>
<dbReference type="SUPFAM" id="SSF52743">
    <property type="entry name" value="Subtilisin-like"/>
    <property type="match status" value="1"/>
</dbReference>
<evidence type="ECO:0000256" key="5">
    <source>
        <dbReference type="PROSITE-ProRule" id="PRU01240"/>
    </source>
</evidence>
<dbReference type="EMBL" id="BAABHK010000016">
    <property type="protein sequence ID" value="GAA4635969.1"/>
    <property type="molecule type" value="Genomic_DNA"/>
</dbReference>
<feature type="domain" description="Peptidase S8/S53" evidence="9">
    <location>
        <begin position="52"/>
        <end position="310"/>
    </location>
</feature>
<evidence type="ECO:0000259" key="9">
    <source>
        <dbReference type="Pfam" id="PF00082"/>
    </source>
</evidence>
<evidence type="ECO:0000256" key="8">
    <source>
        <dbReference type="SAM" id="SignalP"/>
    </source>
</evidence>
<keyword evidence="11" id="KW-1185">Reference proteome</keyword>
<feature type="signal peptide" evidence="8">
    <location>
        <begin position="1"/>
        <end position="28"/>
    </location>
</feature>
<dbReference type="PRINTS" id="PR00723">
    <property type="entry name" value="SUBTILISIN"/>
</dbReference>
<gene>
    <name evidence="10" type="primary">mycP_3</name>
    <name evidence="10" type="ORF">GCM10023196_083760</name>
</gene>
<evidence type="ECO:0000256" key="3">
    <source>
        <dbReference type="ARBA" id="ARBA00022801"/>
    </source>
</evidence>
<feature type="region of interest" description="Disordered" evidence="6">
    <location>
        <begin position="75"/>
        <end position="97"/>
    </location>
</feature>
<keyword evidence="3 5" id="KW-0378">Hydrolase</keyword>
<evidence type="ECO:0000256" key="1">
    <source>
        <dbReference type="ARBA" id="ARBA00011073"/>
    </source>
</evidence>
<evidence type="ECO:0000256" key="4">
    <source>
        <dbReference type="ARBA" id="ARBA00022825"/>
    </source>
</evidence>
<keyword evidence="4 5" id="KW-0720">Serine protease</keyword>
<feature type="compositionally biased region" description="Polar residues" evidence="6">
    <location>
        <begin position="345"/>
        <end position="354"/>
    </location>
</feature>
<keyword evidence="7" id="KW-0472">Membrane</keyword>
<accession>A0ABP8UQ54</accession>
<feature type="transmembrane region" description="Helical" evidence="7">
    <location>
        <begin position="368"/>
        <end position="389"/>
    </location>
</feature>
<dbReference type="PANTHER" id="PTHR43806">
    <property type="entry name" value="PEPTIDASE S8"/>
    <property type="match status" value="1"/>
</dbReference>
<dbReference type="InterPro" id="IPR000209">
    <property type="entry name" value="Peptidase_S8/S53_dom"/>
</dbReference>
<dbReference type="PANTHER" id="PTHR43806:SF11">
    <property type="entry name" value="CEREVISIN-RELATED"/>
    <property type="match status" value="1"/>
</dbReference>
<reference evidence="11" key="1">
    <citation type="journal article" date="2019" name="Int. J. Syst. Evol. Microbiol.">
        <title>The Global Catalogue of Microorganisms (GCM) 10K type strain sequencing project: providing services to taxonomists for standard genome sequencing and annotation.</title>
        <authorList>
            <consortium name="The Broad Institute Genomics Platform"/>
            <consortium name="The Broad Institute Genome Sequencing Center for Infectious Disease"/>
            <person name="Wu L."/>
            <person name="Ma J."/>
        </authorList>
    </citation>
    <scope>NUCLEOTIDE SEQUENCE [LARGE SCALE GENOMIC DNA]</scope>
    <source>
        <strain evidence="11">JCM 17939</strain>
    </source>
</reference>
<dbReference type="GO" id="GO:0006508">
    <property type="term" value="P:proteolysis"/>
    <property type="evidence" value="ECO:0007669"/>
    <property type="project" value="UniProtKB-KW"/>
</dbReference>
<evidence type="ECO:0000256" key="6">
    <source>
        <dbReference type="SAM" id="MobiDB-lite"/>
    </source>
</evidence>
<feature type="chain" id="PRO_5045786363" evidence="8">
    <location>
        <begin position="29"/>
        <end position="396"/>
    </location>
</feature>
<comment type="similarity">
    <text evidence="1 5">Belongs to the peptidase S8 family.</text>
</comment>
<keyword evidence="8" id="KW-0732">Signal</keyword>
<evidence type="ECO:0000256" key="2">
    <source>
        <dbReference type="ARBA" id="ARBA00022670"/>
    </source>
</evidence>
<evidence type="ECO:0000256" key="7">
    <source>
        <dbReference type="SAM" id="Phobius"/>
    </source>
</evidence>
<dbReference type="Pfam" id="PF00082">
    <property type="entry name" value="Peptidase_S8"/>
    <property type="match status" value="1"/>
</dbReference>
<feature type="active site" description="Charge relay system" evidence="5">
    <location>
        <position position="262"/>
    </location>
</feature>
<evidence type="ECO:0000313" key="10">
    <source>
        <dbReference type="EMBL" id="GAA4635969.1"/>
    </source>
</evidence>
<protein>
    <submittedName>
        <fullName evidence="10">Type VII secretion-associated serine protease mycosin</fullName>
    </submittedName>
</protein>
<dbReference type="InterPro" id="IPR015500">
    <property type="entry name" value="Peptidase_S8_subtilisin-rel"/>
</dbReference>
<feature type="region of interest" description="Disordered" evidence="6">
    <location>
        <begin position="342"/>
        <end position="361"/>
    </location>
</feature>
<evidence type="ECO:0000313" key="11">
    <source>
        <dbReference type="Proteomes" id="UP001501442"/>
    </source>
</evidence>
<sequence>MLRLRRSVMATSILSAMLIIGPAPVGSAAGARSDEWWLDSWGMEKIWPVTRGAGVTVAVLDSGVNAGLPELAGAVLQGGDTTGGDSDGRKDLDDEHDGHGTAMAALIAARPQADGFAGVAPETHILPVQVSYGPTTSVAQTALVRGIRFAADHGAQVISISLGMNGEMIPNHCPDDLQAAIAYAAQRDIVVVAAAGNSGDELNDHEYPAACAGVVAVGAVDSANRPWSKTQRQDYVTVAAPGVHIGWLASSGKYYPNGWGTSQATALTAAGVALVRSVNRSMSARTVVQRMIATANPTANTLPDSRTGYGVFRIHRALDTADFPVRADAPNPVYQRFDQWMARQRGSSSPSSNEHQGKEKKHHSLSIVYKYGAVSALAVAVMGILVGLYRRRRVAG</sequence>
<keyword evidence="2 5" id="KW-0645">Protease</keyword>
<feature type="compositionally biased region" description="Basic and acidic residues" evidence="6">
    <location>
        <begin position="86"/>
        <end position="97"/>
    </location>
</feature>
<proteinExistence type="inferred from homology"/>
<dbReference type="InterPro" id="IPR036852">
    <property type="entry name" value="Peptidase_S8/S53_dom_sf"/>
</dbReference>